<feature type="region of interest" description="Disordered" evidence="1">
    <location>
        <begin position="600"/>
        <end position="715"/>
    </location>
</feature>
<dbReference type="InterPro" id="IPR006553">
    <property type="entry name" value="Leu-rich_rpt_Cys-con_subtyp"/>
</dbReference>
<organism evidence="2 3">
    <name type="scientific">Phakopsora pachyrhizi</name>
    <name type="common">Asian soybean rust disease fungus</name>
    <dbReference type="NCBI Taxonomy" id="170000"/>
    <lineage>
        <taxon>Eukaryota</taxon>
        <taxon>Fungi</taxon>
        <taxon>Dikarya</taxon>
        <taxon>Basidiomycota</taxon>
        <taxon>Pucciniomycotina</taxon>
        <taxon>Pucciniomycetes</taxon>
        <taxon>Pucciniales</taxon>
        <taxon>Phakopsoraceae</taxon>
        <taxon>Phakopsora</taxon>
    </lineage>
</organism>
<evidence type="ECO:0000313" key="2">
    <source>
        <dbReference type="EMBL" id="CAH7677662.1"/>
    </source>
</evidence>
<dbReference type="SMART" id="SM00367">
    <property type="entry name" value="LRR_CC"/>
    <property type="match status" value="2"/>
</dbReference>
<keyword evidence="3" id="KW-1185">Reference proteome</keyword>
<sequence>IEVYIYLASIVEEQDLIRLSCCSRPLRQALVQTRFLWIKHLTLNLATTDMTEKLRKLYLERIQPFPRSDPSPSPSSSNPPAKATTYISKWLRRKVKNTKNMRLRKLSIRLNPPQFSYDPSCNKVIILPEELYWNTQLVAFNLKAIKELMHQPLEDDEQARKIEDDEDEAGLQVLDIRLDGQFEQTLGAGHEAWTLSQTPWVKTLKEYRLWLGYGLGRIPSFTLVALSSWMPNLERMDIKIGHVSQSQQILKKQREDGLVLGGTDLNEITPAIQSARYIPCSISKLDLCGLALSSNLLILPFVLPSLSSLTLRCLSWGRMIFELIRRSSTALESLKLIDFYFEQEMEEDLPGEWTVIWRAEDMSEIDSEDDGPIGIKSPPIELPCLTELILVGESTPHIWSVSGECIQNPILRMPSLKRCFFEGIDLEEEEHALSDLSDLAPGIRELTVKNCVLRDEVDLYHCIRCLPDLELLDLRMTENITSNLINALALSVPNIRYLDVRGCPYVQLTSVARLAETIRDSSDSERRIELIGVDQPMKPNFDYTSAQEDTIKHELWQIWQAWCWLEFTHVLLNHEEYKQMHKDRKDKQRMDSRSASSMMMINNNKGSMNSAYDCNSSSSSGGSGSSNGTTIDDEEEVDDDDYDEEEDEEGDDYDEDEEEGATDDGDEELGRSINIVGANSGRSGEHGGMAVGGPRIKITCKPREQIRGENDGRGA</sequence>
<proteinExistence type="predicted"/>
<comment type="caution">
    <text evidence="2">The sequence shown here is derived from an EMBL/GenBank/DDBJ whole genome shotgun (WGS) entry which is preliminary data.</text>
</comment>
<dbReference type="AlphaFoldDB" id="A0AAV0B605"/>
<dbReference type="InterPro" id="IPR032675">
    <property type="entry name" value="LRR_dom_sf"/>
</dbReference>
<reference evidence="2" key="1">
    <citation type="submission" date="2022-06" db="EMBL/GenBank/DDBJ databases">
        <authorList>
            <consortium name="SYNGENTA / RWTH Aachen University"/>
        </authorList>
    </citation>
    <scope>NUCLEOTIDE SEQUENCE</scope>
</reference>
<dbReference type="Proteomes" id="UP001153365">
    <property type="component" value="Unassembled WGS sequence"/>
</dbReference>
<protein>
    <submittedName>
        <fullName evidence="2">Expressed protein</fullName>
    </submittedName>
</protein>
<feature type="non-terminal residue" evidence="2">
    <location>
        <position position="1"/>
    </location>
</feature>
<gene>
    <name evidence="2" type="ORF">PPACK8108_LOCUS12839</name>
</gene>
<accession>A0AAV0B605</accession>
<feature type="compositionally biased region" description="Acidic residues" evidence="1">
    <location>
        <begin position="631"/>
        <end position="667"/>
    </location>
</feature>
<evidence type="ECO:0000313" key="3">
    <source>
        <dbReference type="Proteomes" id="UP001153365"/>
    </source>
</evidence>
<dbReference type="SUPFAM" id="SSF52047">
    <property type="entry name" value="RNI-like"/>
    <property type="match status" value="1"/>
</dbReference>
<dbReference type="EMBL" id="CALTRL010003133">
    <property type="protein sequence ID" value="CAH7677662.1"/>
    <property type="molecule type" value="Genomic_DNA"/>
</dbReference>
<feature type="compositionally biased region" description="Polar residues" evidence="1">
    <location>
        <begin position="601"/>
        <end position="614"/>
    </location>
</feature>
<dbReference type="Gene3D" id="3.80.10.10">
    <property type="entry name" value="Ribonuclease Inhibitor"/>
    <property type="match status" value="1"/>
</dbReference>
<feature type="compositionally biased region" description="Basic and acidic residues" evidence="1">
    <location>
        <begin position="701"/>
        <end position="715"/>
    </location>
</feature>
<evidence type="ECO:0000256" key="1">
    <source>
        <dbReference type="SAM" id="MobiDB-lite"/>
    </source>
</evidence>
<name>A0AAV0B605_PHAPC</name>